<keyword evidence="2" id="KW-1185">Reference proteome</keyword>
<evidence type="ECO:0008006" key="3">
    <source>
        <dbReference type="Google" id="ProtNLM"/>
    </source>
</evidence>
<accession>D3UHP6</accession>
<sequence length="225" mass="25645">MKKILFFCAALAAVFADLPLGRLSGSCETPGDFTPAQKKAILFAFHYGNEQDLGYMMAAIAWQESCAGKYMLNFSDPSAGLFHAHLPVVIAQYSKLKDSAFNRNMVGQILIQDQDFAAKVALDQLLMWRKRFGGNQEKMLKSYNKGTSWLKNQEKNQKAELYAKKVSQKIALLKAFIPIFLIEEEPLEWQEQSKSSDFFLENQNSTLPDKINTQKKKQDFYFLSE</sequence>
<evidence type="ECO:0000313" key="2">
    <source>
        <dbReference type="Proteomes" id="UP000001522"/>
    </source>
</evidence>
<dbReference type="Proteomes" id="UP000001522">
    <property type="component" value="Chromosome"/>
</dbReference>
<reference evidence="1 2" key="1">
    <citation type="journal article" date="2010" name="BMC Genomics">
        <title>Comparative genomics and proteomics of Helicobacter mustelae, an ulcerogenic and carcinogenic gastric pathogen.</title>
        <authorList>
            <person name="O'Toole P.W."/>
            <person name="Snelling W.J."/>
            <person name="Canchaya C."/>
            <person name="Forde B.M."/>
            <person name="Hardie K.R."/>
            <person name="Josenhans C."/>
            <person name="Graham R.L.J."/>
            <person name="McMullan G."/>
            <person name="Parkhill J."/>
            <person name="Belda E."/>
            <person name="Bentley S.D."/>
        </authorList>
    </citation>
    <scope>NUCLEOTIDE SEQUENCE [LARGE SCALE GENOMIC DNA]</scope>
    <source>
        <strain evidence="2">ATCC 43772 / LMG 18044 / NCTC 12198 / 12198</strain>
    </source>
</reference>
<evidence type="ECO:0000313" key="1">
    <source>
        <dbReference type="EMBL" id="CBG40018.1"/>
    </source>
</evidence>
<dbReference type="RefSeq" id="WP_013023096.1">
    <property type="nucleotide sequence ID" value="NC_013949.1"/>
</dbReference>
<dbReference type="EMBL" id="FN555004">
    <property type="protein sequence ID" value="CBG40018.1"/>
    <property type="molecule type" value="Genomic_DNA"/>
</dbReference>
<dbReference type="AlphaFoldDB" id="D3UHP6"/>
<dbReference type="KEGG" id="hms:HMU07610"/>
<gene>
    <name evidence="1" type="ordered locus">HMU07610</name>
</gene>
<protein>
    <recommendedName>
        <fullName evidence="3">Transglycosylase SLT domain-containing protein</fullName>
    </recommendedName>
</protein>
<proteinExistence type="predicted"/>
<organism evidence="1 2">
    <name type="scientific">Helicobacter mustelae (strain ATCC 43772 / CCUG 25715 / CIP 103759 / LMG 18044 / NCTC 12198 / R85-136P)</name>
    <name type="common">Campylobacter mustelae</name>
    <dbReference type="NCBI Taxonomy" id="679897"/>
    <lineage>
        <taxon>Bacteria</taxon>
        <taxon>Pseudomonadati</taxon>
        <taxon>Campylobacterota</taxon>
        <taxon>Epsilonproteobacteria</taxon>
        <taxon>Campylobacterales</taxon>
        <taxon>Helicobacteraceae</taxon>
        <taxon>Helicobacter</taxon>
    </lineage>
</organism>
<dbReference type="HOGENOM" id="CLU_081543_1_0_7"/>
<dbReference type="STRING" id="679897.HMU07610"/>
<name>D3UHP6_HELM1</name>